<proteinExistence type="predicted"/>
<name>A0A0E9N8X6_SAICN</name>
<keyword evidence="2" id="KW-1185">Reference proteome</keyword>
<accession>A0A0E9N8X6</accession>
<comment type="caution">
    <text evidence="1">The sequence shown here is derived from an EMBL/GenBank/DDBJ whole genome shotgun (WGS) entry which is preliminary data.</text>
</comment>
<reference evidence="1 2" key="1">
    <citation type="journal article" date="2011" name="J. Gen. Appl. Microbiol.">
        <title>Draft genome sequencing of the enigmatic yeast Saitoella complicata.</title>
        <authorList>
            <person name="Nishida H."/>
            <person name="Hamamoto M."/>
            <person name="Sugiyama J."/>
        </authorList>
    </citation>
    <scope>NUCLEOTIDE SEQUENCE [LARGE SCALE GENOMIC DNA]</scope>
    <source>
        <strain evidence="1 2">NRRL Y-17804</strain>
    </source>
</reference>
<dbReference type="EMBL" id="BACD03000003">
    <property type="protein sequence ID" value="GAO46347.1"/>
    <property type="molecule type" value="Genomic_DNA"/>
</dbReference>
<reference evidence="1 2" key="3">
    <citation type="journal article" date="2015" name="Genome Announc.">
        <title>Draft Genome Sequence of the Archiascomycetous Yeast Saitoella complicata.</title>
        <authorList>
            <person name="Yamauchi K."/>
            <person name="Kondo S."/>
            <person name="Hamamoto M."/>
            <person name="Takahashi Y."/>
            <person name="Ogura Y."/>
            <person name="Hayashi T."/>
            <person name="Nishida H."/>
        </authorList>
    </citation>
    <scope>NUCLEOTIDE SEQUENCE [LARGE SCALE GENOMIC DNA]</scope>
    <source>
        <strain evidence="1 2">NRRL Y-17804</strain>
    </source>
</reference>
<organism evidence="1 2">
    <name type="scientific">Saitoella complicata (strain BCRC 22490 / CBS 7301 / JCM 7358 / NBRC 10748 / NRRL Y-17804)</name>
    <dbReference type="NCBI Taxonomy" id="698492"/>
    <lineage>
        <taxon>Eukaryota</taxon>
        <taxon>Fungi</taxon>
        <taxon>Dikarya</taxon>
        <taxon>Ascomycota</taxon>
        <taxon>Taphrinomycotina</taxon>
        <taxon>Taphrinomycotina incertae sedis</taxon>
        <taxon>Saitoella</taxon>
    </lineage>
</organism>
<reference evidence="1 2" key="2">
    <citation type="journal article" date="2014" name="J. Gen. Appl. Microbiol.">
        <title>The early diverging ascomycetous budding yeast Saitoella complicata has three histone deacetylases belonging to the Clr6, Hos2, and Rpd3 lineages.</title>
        <authorList>
            <person name="Nishida H."/>
            <person name="Matsumoto T."/>
            <person name="Kondo S."/>
            <person name="Hamamoto M."/>
            <person name="Yoshikawa H."/>
        </authorList>
    </citation>
    <scope>NUCLEOTIDE SEQUENCE [LARGE SCALE GENOMIC DNA]</scope>
    <source>
        <strain evidence="1 2">NRRL Y-17804</strain>
    </source>
</reference>
<sequence>MCSNQSRNVTINCIAPAIIKTKQAYEFRPFQSSCSHLTTLICHHRIHLTTPSTRLLVHTLTLSNLHRALPTGSVHGVATHSLLNLPSHCQESLLDVGSALCTGFEEGNAESISEFLESKISTF</sequence>
<evidence type="ECO:0000313" key="1">
    <source>
        <dbReference type="EMBL" id="GAO46347.1"/>
    </source>
</evidence>
<evidence type="ECO:0000313" key="2">
    <source>
        <dbReference type="Proteomes" id="UP000033140"/>
    </source>
</evidence>
<dbReference type="AlphaFoldDB" id="A0A0E9N8X6"/>
<dbReference type="Proteomes" id="UP000033140">
    <property type="component" value="Unassembled WGS sequence"/>
</dbReference>
<protein>
    <submittedName>
        <fullName evidence="1">Uncharacterized protein</fullName>
    </submittedName>
</protein>
<gene>
    <name evidence="1" type="ORF">G7K_0579-t1</name>
</gene>